<protein>
    <submittedName>
        <fullName evidence="1">Putative lipoprotein</fullName>
    </submittedName>
</protein>
<dbReference type="PROSITE" id="PS51257">
    <property type="entry name" value="PROKAR_LIPOPROTEIN"/>
    <property type="match status" value="1"/>
</dbReference>
<evidence type="ECO:0000313" key="1">
    <source>
        <dbReference type="EMBL" id="KIE48541.1"/>
    </source>
</evidence>
<keyword evidence="2" id="KW-1185">Reference proteome</keyword>
<dbReference type="Proteomes" id="UP000031366">
    <property type="component" value="Unassembled WGS sequence"/>
</dbReference>
<reference evidence="1 2" key="1">
    <citation type="journal article" date="2015" name="Infect. Genet. Evol.">
        <title>Genomic sequences of six botulinum neurotoxin-producing strains representing three clostridial species illustrate the mobility and diversity of botulinum neurotoxin genes.</title>
        <authorList>
            <person name="Smith T.J."/>
            <person name="Hill K.K."/>
            <person name="Xie G."/>
            <person name="Foley B.T."/>
            <person name="Williamson C.H."/>
            <person name="Foster J.T."/>
            <person name="Johnson S.L."/>
            <person name="Chertkov O."/>
            <person name="Teshima H."/>
            <person name="Gibbons H.S."/>
            <person name="Johnsky L.A."/>
            <person name="Karavis M.A."/>
            <person name="Smith L.A."/>
        </authorList>
    </citation>
    <scope>NUCLEOTIDE SEQUENCE [LARGE SCALE GENOMIC DNA]</scope>
    <source>
        <strain evidence="1 2">CDC 2741</strain>
    </source>
</reference>
<keyword evidence="1" id="KW-0449">Lipoprotein</keyword>
<sequence length="351" mass="41125">MSKGVEEMLVKKGSKSKKFVNLLLLFVVLASCLLYACDKKDDNKIRLTEKAHLKAVFERNNNIYIYDEKKEEIKIVGDPSKRKEILVLSPNHKNIAYKFQQDQNMINNSQIVIQNIKKEKIDVIDIEDEDLKNITEIKWLDDEHILVTAHINPSVLSYGIYDINSKKQVNSVKGILMGIYNDGQELLYSKTKRNDPNYKSNLYINDKLIYEMENNEEQIQDAVISKDYSKIVFKTFSLNLETGEVKDCIYNADFNKDYKISNIEKTELPPTVFGNLKLDEENNLYIINHEAAYKVQGSFFTETEYKEEDLEKPTEEKLTKFKQILAKTFPKEFITDYLQLDELQIYNIQWF</sequence>
<dbReference type="EMBL" id="AYSO01000003">
    <property type="protein sequence ID" value="KIE48541.1"/>
    <property type="molecule type" value="Genomic_DNA"/>
</dbReference>
<proteinExistence type="predicted"/>
<accession>A0A0C1RDY3</accession>
<dbReference type="OrthoDB" id="1890359at2"/>
<dbReference type="AlphaFoldDB" id="A0A0C1RDY3"/>
<evidence type="ECO:0000313" key="2">
    <source>
        <dbReference type="Proteomes" id="UP000031366"/>
    </source>
</evidence>
<organism evidence="1 2">
    <name type="scientific">Clostridium argentinense CDC 2741</name>
    <dbReference type="NCBI Taxonomy" id="1418104"/>
    <lineage>
        <taxon>Bacteria</taxon>
        <taxon>Bacillati</taxon>
        <taxon>Bacillota</taxon>
        <taxon>Clostridia</taxon>
        <taxon>Eubacteriales</taxon>
        <taxon>Clostridiaceae</taxon>
        <taxon>Clostridium</taxon>
    </lineage>
</organism>
<name>A0A0C1RDY3_9CLOT</name>
<dbReference type="SUPFAM" id="SSF82171">
    <property type="entry name" value="DPP6 N-terminal domain-like"/>
    <property type="match status" value="1"/>
</dbReference>
<gene>
    <name evidence="1" type="ORF">U732_4337</name>
</gene>
<comment type="caution">
    <text evidence="1">The sequence shown here is derived from an EMBL/GenBank/DDBJ whole genome shotgun (WGS) entry which is preliminary data.</text>
</comment>